<accession>A0A914I6R6</accession>
<dbReference type="PANTHER" id="PTHR32015:SF9">
    <property type="entry name" value="LIPASE RELATED-RELATED"/>
    <property type="match status" value="1"/>
</dbReference>
<protein>
    <submittedName>
        <fullName evidence="3">Triacylglycerol lipase</fullName>
    </submittedName>
</protein>
<evidence type="ECO:0000313" key="3">
    <source>
        <dbReference type="WBParaSite" id="Gr19_v10_g7423.t1"/>
    </source>
</evidence>
<organism evidence="2 3">
    <name type="scientific">Globodera rostochiensis</name>
    <name type="common">Golden nematode worm</name>
    <name type="synonym">Heterodera rostochiensis</name>
    <dbReference type="NCBI Taxonomy" id="31243"/>
    <lineage>
        <taxon>Eukaryota</taxon>
        <taxon>Metazoa</taxon>
        <taxon>Ecdysozoa</taxon>
        <taxon>Nematoda</taxon>
        <taxon>Chromadorea</taxon>
        <taxon>Rhabditida</taxon>
        <taxon>Tylenchina</taxon>
        <taxon>Tylenchomorpha</taxon>
        <taxon>Tylenchoidea</taxon>
        <taxon>Heteroderidae</taxon>
        <taxon>Heteroderinae</taxon>
        <taxon>Globodera</taxon>
    </lineage>
</organism>
<keyword evidence="2" id="KW-1185">Reference proteome</keyword>
<dbReference type="Proteomes" id="UP000887572">
    <property type="component" value="Unplaced"/>
</dbReference>
<dbReference type="WBParaSite" id="Gr19_v10_g7423.t1">
    <property type="protein sequence ID" value="Gr19_v10_g7423.t1"/>
    <property type="gene ID" value="Gr19_v10_g7423"/>
</dbReference>
<proteinExistence type="predicted"/>
<dbReference type="SUPFAM" id="SSF53474">
    <property type="entry name" value="alpha/beta-Hydrolases"/>
    <property type="match status" value="1"/>
</dbReference>
<dbReference type="PANTHER" id="PTHR32015">
    <property type="entry name" value="FASTING INDUCED LIPASE"/>
    <property type="match status" value="1"/>
</dbReference>
<feature type="region of interest" description="Disordered" evidence="1">
    <location>
        <begin position="220"/>
        <end position="240"/>
    </location>
</feature>
<reference evidence="3" key="1">
    <citation type="submission" date="2022-11" db="UniProtKB">
        <authorList>
            <consortium name="WormBaseParasite"/>
        </authorList>
    </citation>
    <scope>IDENTIFICATION</scope>
</reference>
<name>A0A914I6R6_GLORO</name>
<dbReference type="InterPro" id="IPR029058">
    <property type="entry name" value="AB_hydrolase_fold"/>
</dbReference>
<dbReference type="GO" id="GO:0016298">
    <property type="term" value="F:lipase activity"/>
    <property type="evidence" value="ECO:0007669"/>
    <property type="project" value="TreeGrafter"/>
</dbReference>
<evidence type="ECO:0000313" key="2">
    <source>
        <dbReference type="Proteomes" id="UP000887572"/>
    </source>
</evidence>
<evidence type="ECO:0000256" key="1">
    <source>
        <dbReference type="SAM" id="MobiDB-lite"/>
    </source>
</evidence>
<dbReference type="Pfam" id="PF01674">
    <property type="entry name" value="Lipase_2"/>
    <property type="match status" value="1"/>
</dbReference>
<dbReference type="AlphaFoldDB" id="A0A914I6R6"/>
<sequence length="331" mass="36072">MKESKIPETNVNGPFKDDFVKWIESNGYSKYDFSSFVLGPQASYGGKESPNQSINKRPIVFIHGNSDGALAEGVDEWAQGWSATIEHLHRRGYSAAELYAITYGDRNLNNSLTRSMNCSILLRLRHFVEAVLLYTGAEKIDIIAHSMGVTLARKVIQGTMALGEGGDDSCHLGTSIRHRVHTLIGIAGANYGLCLCADSAPELVRNSPACNRETGFWAAQSKCPRPPDQEEEKEQNECAGTTPALQTAQCNGSGQYAAVLQTLNTPDKGKDAHFVVSMWSRGDALLGPSNLVWGHHTSLIPHSDNSTVYASHSHHSIKWMTLEDQAAFVGA</sequence>
<dbReference type="Gene3D" id="3.40.50.1820">
    <property type="entry name" value="alpha/beta hydrolase"/>
    <property type="match status" value="1"/>
</dbReference>
<dbReference type="InterPro" id="IPR002918">
    <property type="entry name" value="Lipase_EstA/Esterase_EstB"/>
</dbReference>
<dbReference type="GO" id="GO:0016042">
    <property type="term" value="P:lipid catabolic process"/>
    <property type="evidence" value="ECO:0007669"/>
    <property type="project" value="InterPro"/>
</dbReference>